<proteinExistence type="predicted"/>
<dbReference type="AlphaFoldDB" id="X0VG93"/>
<feature type="non-terminal residue" evidence="2">
    <location>
        <position position="31"/>
    </location>
</feature>
<reference evidence="2" key="1">
    <citation type="journal article" date="2014" name="Front. Microbiol.">
        <title>High frequency of phylogenetically diverse reductive dehalogenase-homologous genes in deep subseafloor sedimentary metagenomes.</title>
        <authorList>
            <person name="Kawai M."/>
            <person name="Futagami T."/>
            <person name="Toyoda A."/>
            <person name="Takaki Y."/>
            <person name="Nishi S."/>
            <person name="Hori S."/>
            <person name="Arai W."/>
            <person name="Tsubouchi T."/>
            <person name="Morono Y."/>
            <person name="Uchiyama I."/>
            <person name="Ito T."/>
            <person name="Fujiyama A."/>
            <person name="Inagaki F."/>
            <person name="Takami H."/>
        </authorList>
    </citation>
    <scope>NUCLEOTIDE SEQUENCE</scope>
    <source>
        <strain evidence="2">Expedition CK06-06</strain>
    </source>
</reference>
<accession>X0VG93</accession>
<dbReference type="EMBL" id="BARS01034001">
    <property type="protein sequence ID" value="GAG17325.1"/>
    <property type="molecule type" value="Genomic_DNA"/>
</dbReference>
<evidence type="ECO:0000256" key="1">
    <source>
        <dbReference type="SAM" id="MobiDB-lite"/>
    </source>
</evidence>
<organism evidence="2">
    <name type="scientific">marine sediment metagenome</name>
    <dbReference type="NCBI Taxonomy" id="412755"/>
    <lineage>
        <taxon>unclassified sequences</taxon>
        <taxon>metagenomes</taxon>
        <taxon>ecological metagenomes</taxon>
    </lineage>
</organism>
<name>X0VG93_9ZZZZ</name>
<comment type="caution">
    <text evidence="2">The sequence shown here is derived from an EMBL/GenBank/DDBJ whole genome shotgun (WGS) entry which is preliminary data.</text>
</comment>
<evidence type="ECO:0000313" key="2">
    <source>
        <dbReference type="EMBL" id="GAG17325.1"/>
    </source>
</evidence>
<feature type="region of interest" description="Disordered" evidence="1">
    <location>
        <begin position="1"/>
        <end position="31"/>
    </location>
</feature>
<gene>
    <name evidence="2" type="ORF">S01H1_52592</name>
</gene>
<sequence length="31" mass="3468">MLLNQTAQGLGAHHRQHSRRKDVGQAFESPP</sequence>
<protein>
    <submittedName>
        <fullName evidence="2">Uncharacterized protein</fullName>
    </submittedName>
</protein>